<protein>
    <submittedName>
        <fullName evidence="3">Uncharacterized protein</fullName>
    </submittedName>
</protein>
<sequence>MLLYVYVFSTSVLLLTPGRPLTAQDLFIRELSPVQRLRYALACKEASRAVKSFNGRAFKISKVLSRYFEPEDIPRFRVMQYNTRMLISGSTALQFFDLTEYSNSDLDLYVRLVSVLIVAQFLQEVGYTFQPINQQISDFNEALQAAIDWQDAHGPHPTGVANQQGDEDWQGYMSNGISEVFNFVKGGKKIQIIACAEAPMEIILRFHSTCVMNVISHSHAYSLFPRATFHDRISVETPFYVTQENKHQAARDKYIQRGWTMVELPSIVDYLRPYSEFRTSSPRCVGDFSCWTITLEPIDLPQTPNDSSMAVDFTPAIPILMGPEADVVRGNMWKVVYESRSRMMMEFSVVTIPGKLKYSYTFWQLSGLTDRVKTAIGGATIDADNVEVDEVQGEQNDMVFAGIVQQSCAQSLKEKENSKGIERDVQNLVHDQLYRKLLQIDVPYTLKPKAPAAERLLPILVNMFSMFKIDPIVYFSFPLTDGYNFHSVAENHLHLRECIWIEITVTLHSSPAFPRAYDSPIRMSTNEGLVRSLRCLKVHLTVKDLPGDKDKHLPKSQYTSWKKGRSVKAAYLYFHPNLASVGVQADSEPEPEVLGSVTMTTSSETD</sequence>
<gene>
    <name evidence="3" type="ORF">D9758_004346</name>
</gene>
<feature type="signal peptide" evidence="2">
    <location>
        <begin position="1"/>
        <end position="23"/>
    </location>
</feature>
<feature type="compositionally biased region" description="Polar residues" evidence="1">
    <location>
        <begin position="597"/>
        <end position="606"/>
    </location>
</feature>
<organism evidence="3 4">
    <name type="scientific">Tetrapyrgos nigripes</name>
    <dbReference type="NCBI Taxonomy" id="182062"/>
    <lineage>
        <taxon>Eukaryota</taxon>
        <taxon>Fungi</taxon>
        <taxon>Dikarya</taxon>
        <taxon>Basidiomycota</taxon>
        <taxon>Agaricomycotina</taxon>
        <taxon>Agaricomycetes</taxon>
        <taxon>Agaricomycetidae</taxon>
        <taxon>Agaricales</taxon>
        <taxon>Marasmiineae</taxon>
        <taxon>Marasmiaceae</taxon>
        <taxon>Tetrapyrgos</taxon>
    </lineage>
</organism>
<keyword evidence="2" id="KW-0732">Signal</keyword>
<evidence type="ECO:0000313" key="4">
    <source>
        <dbReference type="Proteomes" id="UP000559256"/>
    </source>
</evidence>
<comment type="caution">
    <text evidence="3">The sequence shown here is derived from an EMBL/GenBank/DDBJ whole genome shotgun (WGS) entry which is preliminary data.</text>
</comment>
<accession>A0A8H5GMV6</accession>
<feature type="region of interest" description="Disordered" evidence="1">
    <location>
        <begin position="585"/>
        <end position="606"/>
    </location>
</feature>
<dbReference type="Proteomes" id="UP000559256">
    <property type="component" value="Unassembled WGS sequence"/>
</dbReference>
<name>A0A8H5GMV6_9AGAR</name>
<feature type="chain" id="PRO_5034286281" evidence="2">
    <location>
        <begin position="24"/>
        <end position="606"/>
    </location>
</feature>
<proteinExistence type="predicted"/>
<dbReference type="AlphaFoldDB" id="A0A8H5GMV6"/>
<evidence type="ECO:0000256" key="2">
    <source>
        <dbReference type="SAM" id="SignalP"/>
    </source>
</evidence>
<keyword evidence="4" id="KW-1185">Reference proteome</keyword>
<dbReference type="EMBL" id="JAACJM010000017">
    <property type="protein sequence ID" value="KAF5367969.1"/>
    <property type="molecule type" value="Genomic_DNA"/>
</dbReference>
<evidence type="ECO:0000256" key="1">
    <source>
        <dbReference type="SAM" id="MobiDB-lite"/>
    </source>
</evidence>
<evidence type="ECO:0000313" key="3">
    <source>
        <dbReference type="EMBL" id="KAF5367969.1"/>
    </source>
</evidence>
<dbReference type="OrthoDB" id="3041043at2759"/>
<reference evidence="3 4" key="1">
    <citation type="journal article" date="2020" name="ISME J.">
        <title>Uncovering the hidden diversity of litter-decomposition mechanisms in mushroom-forming fungi.</title>
        <authorList>
            <person name="Floudas D."/>
            <person name="Bentzer J."/>
            <person name="Ahren D."/>
            <person name="Johansson T."/>
            <person name="Persson P."/>
            <person name="Tunlid A."/>
        </authorList>
    </citation>
    <scope>NUCLEOTIDE SEQUENCE [LARGE SCALE GENOMIC DNA]</scope>
    <source>
        <strain evidence="3 4">CBS 291.85</strain>
    </source>
</reference>